<evidence type="ECO:0000256" key="6">
    <source>
        <dbReference type="ARBA" id="ARBA00022723"/>
    </source>
</evidence>
<dbReference type="EMBL" id="CP047418">
    <property type="protein sequence ID" value="QLL77876.1"/>
    <property type="molecule type" value="Genomic_DNA"/>
</dbReference>
<dbReference type="GO" id="GO:0003899">
    <property type="term" value="F:DNA-directed RNA polymerase activity"/>
    <property type="evidence" value="ECO:0007669"/>
    <property type="project" value="UniProtKB-UniRule"/>
</dbReference>
<dbReference type="Gene3D" id="3.40.1360.10">
    <property type="match status" value="1"/>
</dbReference>
<dbReference type="InterPro" id="IPR006171">
    <property type="entry name" value="TOPRIM_dom"/>
</dbReference>
<evidence type="ECO:0000256" key="14">
    <source>
        <dbReference type="PIRSR" id="PIRSR002811-1"/>
    </source>
</evidence>
<dbReference type="Pfam" id="PF13155">
    <property type="entry name" value="Toprim_2"/>
    <property type="match status" value="1"/>
</dbReference>
<dbReference type="Gene3D" id="3.90.980.10">
    <property type="entry name" value="DNA primase, catalytic core, N-terminal domain"/>
    <property type="match status" value="1"/>
</dbReference>
<evidence type="ECO:0000313" key="17">
    <source>
        <dbReference type="EMBL" id="QLL77876.1"/>
    </source>
</evidence>
<reference evidence="17 18" key="1">
    <citation type="submission" date="2020-01" db="EMBL/GenBank/DDBJ databases">
        <title>Complete and circular genome sequences of six lactobacillus isolates from horses.</title>
        <authorList>
            <person name="Hassan H.M."/>
        </authorList>
    </citation>
    <scope>NUCLEOTIDE SEQUENCE [LARGE SCALE GENOMIC DNA]</scope>
    <source>
        <strain evidence="17 18">1A</strain>
    </source>
</reference>
<comment type="cofactor">
    <cofactor evidence="12 13 14">
        <name>Zn(2+)</name>
        <dbReference type="ChEBI" id="CHEBI:29105"/>
    </cofactor>
    <text evidence="12 13 14">Binds 1 zinc ion per monomer.</text>
</comment>
<dbReference type="InterPro" id="IPR034151">
    <property type="entry name" value="TOPRIM_DnaG_bac"/>
</dbReference>
<feature type="region of interest" description="Disordered" evidence="15">
    <location>
        <begin position="439"/>
        <end position="466"/>
    </location>
</feature>
<evidence type="ECO:0000256" key="12">
    <source>
        <dbReference type="HAMAP-Rule" id="MF_00974"/>
    </source>
</evidence>
<keyword evidence="8 12" id="KW-0862">Zinc</keyword>
<dbReference type="PROSITE" id="PS50880">
    <property type="entry name" value="TOPRIM"/>
    <property type="match status" value="1"/>
</dbReference>
<dbReference type="PIRSF" id="PIRSF002811">
    <property type="entry name" value="DnaG"/>
    <property type="match status" value="1"/>
</dbReference>
<name>A0A7H9EJR5_9LACO</name>
<gene>
    <name evidence="12" type="primary">dnaG</name>
    <name evidence="17" type="ORF">GTO87_04215</name>
</gene>
<accession>A0A7H9EJR5</accession>
<dbReference type="Pfam" id="PF08275">
    <property type="entry name" value="DNAG_N"/>
    <property type="match status" value="1"/>
</dbReference>
<evidence type="ECO:0000256" key="10">
    <source>
        <dbReference type="ARBA" id="ARBA00023125"/>
    </source>
</evidence>
<evidence type="ECO:0000313" key="18">
    <source>
        <dbReference type="Proteomes" id="UP000510886"/>
    </source>
</evidence>
<proteinExistence type="inferred from homology"/>
<dbReference type="GO" id="GO:0000428">
    <property type="term" value="C:DNA-directed RNA polymerase complex"/>
    <property type="evidence" value="ECO:0007669"/>
    <property type="project" value="UniProtKB-KW"/>
</dbReference>
<dbReference type="GO" id="GO:0003677">
    <property type="term" value="F:DNA binding"/>
    <property type="evidence" value="ECO:0007669"/>
    <property type="project" value="UniProtKB-KW"/>
</dbReference>
<dbReference type="GO" id="GO:0005737">
    <property type="term" value="C:cytoplasm"/>
    <property type="evidence" value="ECO:0007669"/>
    <property type="project" value="TreeGrafter"/>
</dbReference>
<dbReference type="FunFam" id="3.90.580.10:FF:000001">
    <property type="entry name" value="DNA primase"/>
    <property type="match status" value="1"/>
</dbReference>
<keyword evidence="7 12" id="KW-0863">Zinc-finger</keyword>
<dbReference type="InterPro" id="IPR002694">
    <property type="entry name" value="Znf_CHC2"/>
</dbReference>
<dbReference type="KEGG" id="lsw:GTO87_04215"/>
<evidence type="ECO:0000256" key="3">
    <source>
        <dbReference type="ARBA" id="ARBA00022679"/>
    </source>
</evidence>
<keyword evidence="2 12" id="KW-0639">Primosome</keyword>
<evidence type="ECO:0000256" key="8">
    <source>
        <dbReference type="ARBA" id="ARBA00022833"/>
    </source>
</evidence>
<keyword evidence="11 12" id="KW-0804">Transcription</keyword>
<protein>
    <recommendedName>
        <fullName evidence="12 13">DNA primase</fullName>
        <ecNumber evidence="12">2.7.7.101</ecNumber>
    </recommendedName>
</protein>
<dbReference type="GO" id="GO:0008270">
    <property type="term" value="F:zinc ion binding"/>
    <property type="evidence" value="ECO:0007669"/>
    <property type="project" value="UniProtKB-UniRule"/>
</dbReference>
<dbReference type="PANTHER" id="PTHR30313">
    <property type="entry name" value="DNA PRIMASE"/>
    <property type="match status" value="1"/>
</dbReference>
<dbReference type="AlphaFoldDB" id="A0A7H9EJR5"/>
<comment type="domain">
    <text evidence="12">Contains an N-terminal zinc-binding domain, a central core domain that contains the primase activity, and a C-terminal DnaB-binding domain.</text>
</comment>
<dbReference type="InterPro" id="IPR037068">
    <property type="entry name" value="DNA_primase_core_N_sf"/>
</dbReference>
<evidence type="ECO:0000256" key="15">
    <source>
        <dbReference type="SAM" id="MobiDB-lite"/>
    </source>
</evidence>
<evidence type="ECO:0000256" key="5">
    <source>
        <dbReference type="ARBA" id="ARBA00022705"/>
    </source>
</evidence>
<evidence type="ECO:0000256" key="7">
    <source>
        <dbReference type="ARBA" id="ARBA00022771"/>
    </source>
</evidence>
<dbReference type="Pfam" id="PF01807">
    <property type="entry name" value="Zn_ribbon_DnaG"/>
    <property type="match status" value="1"/>
</dbReference>
<keyword evidence="4 12" id="KW-0548">Nucleotidyltransferase</keyword>
<dbReference type="Proteomes" id="UP000510886">
    <property type="component" value="Chromosome"/>
</dbReference>
<dbReference type="InterPro" id="IPR013264">
    <property type="entry name" value="DNAG_N"/>
</dbReference>
<dbReference type="NCBIfam" id="TIGR01391">
    <property type="entry name" value="dnaG"/>
    <property type="match status" value="1"/>
</dbReference>
<dbReference type="Gene3D" id="1.10.860.10">
    <property type="entry name" value="DNAb Helicase, Chain A"/>
    <property type="match status" value="1"/>
</dbReference>
<feature type="domain" description="Toprim" evidence="16">
    <location>
        <begin position="263"/>
        <end position="344"/>
    </location>
</feature>
<dbReference type="InterPro" id="IPR006295">
    <property type="entry name" value="DNA_primase_DnaG"/>
</dbReference>
<dbReference type="SUPFAM" id="SSF57783">
    <property type="entry name" value="Zinc beta-ribbon"/>
    <property type="match status" value="1"/>
</dbReference>
<keyword evidence="1 12" id="KW-0240">DNA-directed RNA polymerase</keyword>
<dbReference type="InterPro" id="IPR016136">
    <property type="entry name" value="DNA_helicase_N/primase_C"/>
</dbReference>
<evidence type="ECO:0000256" key="9">
    <source>
        <dbReference type="ARBA" id="ARBA00022842"/>
    </source>
</evidence>
<dbReference type="HAMAP" id="MF_00974">
    <property type="entry name" value="DNA_primase_DnaG"/>
    <property type="match status" value="1"/>
</dbReference>
<comment type="function">
    <text evidence="12 13">RNA polymerase that catalyzes the synthesis of short RNA molecules used as primers for DNA polymerase during DNA replication.</text>
</comment>
<feature type="zinc finger region" description="CHC2-type" evidence="12 14">
    <location>
        <begin position="40"/>
        <end position="64"/>
    </location>
</feature>
<comment type="subunit">
    <text evidence="12">Monomer. Interacts with DnaB.</text>
</comment>
<dbReference type="RefSeq" id="WP_180849608.1">
    <property type="nucleotide sequence ID" value="NZ_CP047418.1"/>
</dbReference>
<keyword evidence="5 12" id="KW-0235">DNA replication</keyword>
<dbReference type="InterPro" id="IPR019475">
    <property type="entry name" value="DNA_primase_DnaB-bd"/>
</dbReference>
<organism evidence="17 18">
    <name type="scientific">Ligilactobacillus saerimneri</name>
    <dbReference type="NCBI Taxonomy" id="228229"/>
    <lineage>
        <taxon>Bacteria</taxon>
        <taxon>Bacillati</taxon>
        <taxon>Bacillota</taxon>
        <taxon>Bacilli</taxon>
        <taxon>Lactobacillales</taxon>
        <taxon>Lactobacillaceae</taxon>
        <taxon>Ligilactobacillus</taxon>
    </lineage>
</organism>
<dbReference type="InterPro" id="IPR050219">
    <property type="entry name" value="DnaG_primase"/>
</dbReference>
<comment type="similarity">
    <text evidence="12 13">Belongs to the DnaG primase family.</text>
</comment>
<evidence type="ECO:0000256" key="2">
    <source>
        <dbReference type="ARBA" id="ARBA00022515"/>
    </source>
</evidence>
<evidence type="ECO:0000256" key="11">
    <source>
        <dbReference type="ARBA" id="ARBA00023163"/>
    </source>
</evidence>
<keyword evidence="9" id="KW-0460">Magnesium</keyword>
<dbReference type="CDD" id="cd03364">
    <property type="entry name" value="TOPRIM_DnaG_primases"/>
    <property type="match status" value="1"/>
</dbReference>
<dbReference type="InterPro" id="IPR030846">
    <property type="entry name" value="DnaG_bac"/>
</dbReference>
<dbReference type="SUPFAM" id="SSF56731">
    <property type="entry name" value="DNA primase core"/>
    <property type="match status" value="1"/>
</dbReference>
<dbReference type="EC" id="2.7.7.101" evidence="12"/>
<keyword evidence="6 12" id="KW-0479">Metal-binding</keyword>
<sequence>MLARIPEEVIDNVRSSVNIYDIVSQFVQLHRSGSNWFGLCPFHSENTPSFSVNEKKQIFHCFSCGRGGNVFKFLMELQGLSFPEAVFQVAEAANITIDDQYRHTGQKQQVSEPNRKLLEMYQTTVDLYHYILMETEAGQAALDYVHARGLSDELLREFKIGFAPDENLLEVYLKDRAFDDYQLLHKSGLFVTSQEGQLFDRFKGRVMFPIRDAFGRPVAFSGRILVKSDQVPKYLNSPETDIFNKRKILFNFDKAKAEIRRQKEVILFEGFMDVLAAYRAGVKNGVASMGTSLTEDQIYLLERHAQRLLVCYDGDEPGQRATKRTLDLLEPYGKIELGVIMLPDQMDPDETLHKYGLEHFAKILQENRVSPIAFFMQLYRQGRNMRNEDDQVDYLHDVLPELAKTNDRIQQDLYLNRLADEFHLERADLRAQLDQVVSQVGAPDPPPQRDVEVRITPPMDSGSDRQYSQVEKAERLLLYRALHDHVVWTKLHAMTSFNFVDQEYQLIYTLAEGYFNIYQQYESANFLDYLQDDNLRQVIVSIEMADYTSETSMEEVEDCLRIIMEVPLHQEIGQTQMAIKNAERQGDFETLTELTAKLIKLLQKQQTN</sequence>
<dbReference type="Gene3D" id="3.90.580.10">
    <property type="entry name" value="Zinc finger, CHC2-type domain"/>
    <property type="match status" value="1"/>
</dbReference>
<dbReference type="InterPro" id="IPR036977">
    <property type="entry name" value="DNA_primase_Znf_CHC2"/>
</dbReference>
<evidence type="ECO:0000259" key="16">
    <source>
        <dbReference type="PROSITE" id="PS50880"/>
    </source>
</evidence>
<evidence type="ECO:0000256" key="1">
    <source>
        <dbReference type="ARBA" id="ARBA00022478"/>
    </source>
</evidence>
<dbReference type="Pfam" id="PF10410">
    <property type="entry name" value="DnaB_bind"/>
    <property type="match status" value="1"/>
</dbReference>
<comment type="catalytic activity">
    <reaction evidence="12">
        <text>ssDNA + n NTP = ssDNA/pppN(pN)n-1 hybrid + (n-1) diphosphate.</text>
        <dbReference type="EC" id="2.7.7.101"/>
    </reaction>
</comment>
<dbReference type="SMART" id="SM00400">
    <property type="entry name" value="ZnF_CHCC"/>
    <property type="match status" value="1"/>
</dbReference>
<keyword evidence="10 12" id="KW-0238">DNA-binding</keyword>
<dbReference type="SMART" id="SM00493">
    <property type="entry name" value="TOPRIM"/>
    <property type="match status" value="1"/>
</dbReference>
<evidence type="ECO:0000256" key="4">
    <source>
        <dbReference type="ARBA" id="ARBA00022695"/>
    </source>
</evidence>
<dbReference type="GO" id="GO:1990077">
    <property type="term" value="C:primosome complex"/>
    <property type="evidence" value="ECO:0007669"/>
    <property type="project" value="UniProtKB-KW"/>
</dbReference>
<keyword evidence="3 12" id="KW-0808">Transferase</keyword>
<dbReference type="PANTHER" id="PTHR30313:SF2">
    <property type="entry name" value="DNA PRIMASE"/>
    <property type="match status" value="1"/>
</dbReference>
<dbReference type="GO" id="GO:0006269">
    <property type="term" value="P:DNA replication, synthesis of primer"/>
    <property type="evidence" value="ECO:0007669"/>
    <property type="project" value="UniProtKB-UniRule"/>
</dbReference>
<evidence type="ECO:0000256" key="13">
    <source>
        <dbReference type="PIRNR" id="PIRNR002811"/>
    </source>
</evidence>